<feature type="region of interest" description="Disordered" evidence="1">
    <location>
        <begin position="1"/>
        <end position="87"/>
    </location>
</feature>
<evidence type="ECO:0000256" key="1">
    <source>
        <dbReference type="SAM" id="MobiDB-lite"/>
    </source>
</evidence>
<dbReference type="Proteomes" id="UP001066276">
    <property type="component" value="Chromosome 6"/>
</dbReference>
<reference evidence="2" key="1">
    <citation type="journal article" date="2022" name="bioRxiv">
        <title>Sequencing and chromosome-scale assembly of the giantPleurodeles waltlgenome.</title>
        <authorList>
            <person name="Brown T."/>
            <person name="Elewa A."/>
            <person name="Iarovenko S."/>
            <person name="Subramanian E."/>
            <person name="Araus A.J."/>
            <person name="Petzold A."/>
            <person name="Susuki M."/>
            <person name="Suzuki K.-i.T."/>
            <person name="Hayashi T."/>
            <person name="Toyoda A."/>
            <person name="Oliveira C."/>
            <person name="Osipova E."/>
            <person name="Leigh N.D."/>
            <person name="Simon A."/>
            <person name="Yun M.H."/>
        </authorList>
    </citation>
    <scope>NUCLEOTIDE SEQUENCE</scope>
    <source>
        <strain evidence="2">20211129_DDA</strain>
        <tissue evidence="2">Liver</tissue>
    </source>
</reference>
<dbReference type="AlphaFoldDB" id="A0AAV7QBZ6"/>
<organism evidence="2 3">
    <name type="scientific">Pleurodeles waltl</name>
    <name type="common">Iberian ribbed newt</name>
    <dbReference type="NCBI Taxonomy" id="8319"/>
    <lineage>
        <taxon>Eukaryota</taxon>
        <taxon>Metazoa</taxon>
        <taxon>Chordata</taxon>
        <taxon>Craniata</taxon>
        <taxon>Vertebrata</taxon>
        <taxon>Euteleostomi</taxon>
        <taxon>Amphibia</taxon>
        <taxon>Batrachia</taxon>
        <taxon>Caudata</taxon>
        <taxon>Salamandroidea</taxon>
        <taxon>Salamandridae</taxon>
        <taxon>Pleurodelinae</taxon>
        <taxon>Pleurodeles</taxon>
    </lineage>
</organism>
<evidence type="ECO:0000313" key="2">
    <source>
        <dbReference type="EMBL" id="KAJ1135763.1"/>
    </source>
</evidence>
<protein>
    <submittedName>
        <fullName evidence="2">Uncharacterized protein</fullName>
    </submittedName>
</protein>
<evidence type="ECO:0000313" key="3">
    <source>
        <dbReference type="Proteomes" id="UP001066276"/>
    </source>
</evidence>
<keyword evidence="3" id="KW-1185">Reference proteome</keyword>
<feature type="compositionally biased region" description="Basic and acidic residues" evidence="1">
    <location>
        <begin position="52"/>
        <end position="65"/>
    </location>
</feature>
<feature type="compositionally biased region" description="Basic and acidic residues" evidence="1">
    <location>
        <begin position="13"/>
        <end position="25"/>
    </location>
</feature>
<comment type="caution">
    <text evidence="2">The sequence shown here is derived from an EMBL/GenBank/DDBJ whole genome shotgun (WGS) entry which is preliminary data.</text>
</comment>
<name>A0AAV7QBZ6_PLEWA</name>
<accession>A0AAV7QBZ6</accession>
<proteinExistence type="predicted"/>
<sequence length="87" mass="10201">MDWKRSPTMRGEYPAKNREQTEQPGRDYQTSLKSPEGPTAKKMPTNTPRQKKQQESERSRYNERRPRSRAHSLKSLQALPINEATVF</sequence>
<dbReference type="EMBL" id="JANPWB010000010">
    <property type="protein sequence ID" value="KAJ1135763.1"/>
    <property type="molecule type" value="Genomic_DNA"/>
</dbReference>
<gene>
    <name evidence="2" type="ORF">NDU88_002194</name>
</gene>